<feature type="domain" description="C2H2-type" evidence="2">
    <location>
        <begin position="247"/>
        <end position="271"/>
    </location>
</feature>
<dbReference type="OrthoDB" id="1109220at2759"/>
<evidence type="ECO:0000313" key="4">
    <source>
        <dbReference type="Proteomes" id="UP000029120"/>
    </source>
</evidence>
<evidence type="ECO:0000259" key="2">
    <source>
        <dbReference type="SMART" id="SM00355"/>
    </source>
</evidence>
<proteinExistence type="predicted"/>
<dbReference type="AlphaFoldDB" id="A0A087G5P6"/>
<reference evidence="4" key="1">
    <citation type="journal article" date="2015" name="Nat. Plants">
        <title>Genome expansion of Arabis alpina linked with retrotransposition and reduced symmetric DNA methylation.</title>
        <authorList>
            <person name="Willing E.M."/>
            <person name="Rawat V."/>
            <person name="Mandakova T."/>
            <person name="Maumus F."/>
            <person name="James G.V."/>
            <person name="Nordstroem K.J."/>
            <person name="Becker C."/>
            <person name="Warthmann N."/>
            <person name="Chica C."/>
            <person name="Szarzynska B."/>
            <person name="Zytnicki M."/>
            <person name="Albani M.C."/>
            <person name="Kiefer C."/>
            <person name="Bergonzi S."/>
            <person name="Castaings L."/>
            <person name="Mateos J.L."/>
            <person name="Berns M.C."/>
            <person name="Bujdoso N."/>
            <person name="Piofczyk T."/>
            <person name="de Lorenzo L."/>
            <person name="Barrero-Sicilia C."/>
            <person name="Mateos I."/>
            <person name="Piednoel M."/>
            <person name="Hagmann J."/>
            <person name="Chen-Min-Tao R."/>
            <person name="Iglesias-Fernandez R."/>
            <person name="Schuster S.C."/>
            <person name="Alonso-Blanco C."/>
            <person name="Roudier F."/>
            <person name="Carbonero P."/>
            <person name="Paz-Ares J."/>
            <person name="Davis S.J."/>
            <person name="Pecinka A."/>
            <person name="Quesneville H."/>
            <person name="Colot V."/>
            <person name="Lysak M.A."/>
            <person name="Weigel D."/>
            <person name="Coupland G."/>
            <person name="Schneeberger K."/>
        </authorList>
    </citation>
    <scope>NUCLEOTIDE SEQUENCE [LARGE SCALE GENOMIC DNA]</scope>
    <source>
        <strain evidence="4">cv. Pajares</strain>
    </source>
</reference>
<dbReference type="SMART" id="SM00355">
    <property type="entry name" value="ZnF_C2H2"/>
    <property type="match status" value="2"/>
</dbReference>
<dbReference type="EMBL" id="CM002876">
    <property type="protein sequence ID" value="KFK25198.1"/>
    <property type="molecule type" value="Genomic_DNA"/>
</dbReference>
<dbReference type="Gramene" id="KFK25198">
    <property type="protein sequence ID" value="KFK25198"/>
    <property type="gene ID" value="AALP_AA8G080100"/>
</dbReference>
<feature type="region of interest" description="Disordered" evidence="1">
    <location>
        <begin position="317"/>
        <end position="336"/>
    </location>
</feature>
<protein>
    <recommendedName>
        <fullName evidence="2">C2H2-type domain-containing protein</fullName>
    </recommendedName>
</protein>
<organism evidence="3 4">
    <name type="scientific">Arabis alpina</name>
    <name type="common">Alpine rock-cress</name>
    <dbReference type="NCBI Taxonomy" id="50452"/>
    <lineage>
        <taxon>Eukaryota</taxon>
        <taxon>Viridiplantae</taxon>
        <taxon>Streptophyta</taxon>
        <taxon>Embryophyta</taxon>
        <taxon>Tracheophyta</taxon>
        <taxon>Spermatophyta</taxon>
        <taxon>Magnoliopsida</taxon>
        <taxon>eudicotyledons</taxon>
        <taxon>Gunneridae</taxon>
        <taxon>Pentapetalae</taxon>
        <taxon>rosids</taxon>
        <taxon>malvids</taxon>
        <taxon>Brassicales</taxon>
        <taxon>Brassicaceae</taxon>
        <taxon>Arabideae</taxon>
        <taxon>Arabis</taxon>
    </lineage>
</organism>
<name>A0A087G5P6_ARAAL</name>
<feature type="domain" description="C2H2-type" evidence="2">
    <location>
        <begin position="205"/>
        <end position="229"/>
    </location>
</feature>
<sequence>MLISAPRPPSYPSTNEWVWEFYFMLDENNDVISYCKVLDYHGFDECNMTIPWTGEDLSQNVSCLSVDTFHRRNLEKERSNIPRGFNKTIGVWWIPDGCIRSRIESALHEYIGHACSVTIFCVGNLEYISPQVLKAISSSGIHLRHTLIRGRSVISLLDEWEKQSKSFPTCTSTHLWDWESLLLEENDSCLVDTNSGKDDEPHLSWFCTMCNFPSPNCDDFVNHLKSTSHSQELWSMVRVDENNETPIFCEICNYPSYDKHNMRIHLYSEEHAAHKLIKPETQVKKKKDPVAKARKEAIKKSWDCRVAKVVIEKRRDYREAKKIPRRKDQPLEHLDT</sequence>
<keyword evidence="4" id="KW-1185">Reference proteome</keyword>
<accession>A0A087G5P6</accession>
<dbReference type="InterPro" id="IPR013087">
    <property type="entry name" value="Znf_C2H2_type"/>
</dbReference>
<gene>
    <name evidence="3" type="ordered locus">AALP_Aa8g080100</name>
</gene>
<dbReference type="Proteomes" id="UP000029120">
    <property type="component" value="Chromosome 8"/>
</dbReference>
<evidence type="ECO:0000313" key="3">
    <source>
        <dbReference type="EMBL" id="KFK25198.1"/>
    </source>
</evidence>
<evidence type="ECO:0000256" key="1">
    <source>
        <dbReference type="SAM" id="MobiDB-lite"/>
    </source>
</evidence>